<evidence type="ECO:0000313" key="1">
    <source>
        <dbReference type="EMBL" id="WAR30548.1"/>
    </source>
</evidence>
<evidence type="ECO:0000313" key="2">
    <source>
        <dbReference type="Proteomes" id="UP001164746"/>
    </source>
</evidence>
<feature type="non-terminal residue" evidence="1">
    <location>
        <position position="1"/>
    </location>
</feature>
<name>A0ABY7GBC6_MYAAR</name>
<keyword evidence="2" id="KW-1185">Reference proteome</keyword>
<organism evidence="1 2">
    <name type="scientific">Mya arenaria</name>
    <name type="common">Soft-shell clam</name>
    <dbReference type="NCBI Taxonomy" id="6604"/>
    <lineage>
        <taxon>Eukaryota</taxon>
        <taxon>Metazoa</taxon>
        <taxon>Spiralia</taxon>
        <taxon>Lophotrochozoa</taxon>
        <taxon>Mollusca</taxon>
        <taxon>Bivalvia</taxon>
        <taxon>Autobranchia</taxon>
        <taxon>Heteroconchia</taxon>
        <taxon>Euheterodonta</taxon>
        <taxon>Imparidentia</taxon>
        <taxon>Neoheterodontei</taxon>
        <taxon>Myida</taxon>
        <taxon>Myoidea</taxon>
        <taxon>Myidae</taxon>
        <taxon>Mya</taxon>
    </lineage>
</organism>
<feature type="non-terminal residue" evidence="1">
    <location>
        <position position="138"/>
    </location>
</feature>
<dbReference type="Proteomes" id="UP001164746">
    <property type="component" value="Chromosome 17"/>
</dbReference>
<sequence length="138" mass="15831">HLIEWRTMANWREIKGTWTKHPVVVGSINGASHEIYNLDTEPHEQFYSVSVITPYTAIQLARKPILEKVKCRKLIRRIRKYRVGVEDDIGKVKTYIIVSTLWRHPRKLLSSTVSTCASLVCSRNNILKVDNSSCSAPN</sequence>
<dbReference type="EMBL" id="CP111028">
    <property type="protein sequence ID" value="WAR30548.1"/>
    <property type="molecule type" value="Genomic_DNA"/>
</dbReference>
<reference evidence="1" key="1">
    <citation type="submission" date="2022-11" db="EMBL/GenBank/DDBJ databases">
        <title>Centuries of genome instability and evolution in soft-shell clam transmissible cancer (bioRxiv).</title>
        <authorList>
            <person name="Hart S.F.M."/>
            <person name="Yonemitsu M.A."/>
            <person name="Giersch R.M."/>
            <person name="Beal B.F."/>
            <person name="Arriagada G."/>
            <person name="Davis B.W."/>
            <person name="Ostrander E.A."/>
            <person name="Goff S.P."/>
            <person name="Metzger M.J."/>
        </authorList>
    </citation>
    <scope>NUCLEOTIDE SEQUENCE</scope>
    <source>
        <strain evidence="1">MELC-2E11</strain>
        <tissue evidence="1">Siphon/mantle</tissue>
    </source>
</reference>
<gene>
    <name evidence="1" type="ORF">MAR_033090</name>
</gene>
<accession>A0ABY7GBC6</accession>
<protein>
    <submittedName>
        <fullName evidence="1">Uncharacterized protein</fullName>
    </submittedName>
</protein>
<proteinExistence type="predicted"/>